<dbReference type="EMBL" id="LXPS01000033">
    <property type="protein sequence ID" value="OAE42039.1"/>
    <property type="molecule type" value="Genomic_DNA"/>
</dbReference>
<organism evidence="2 3">
    <name type="scientific">Agrobacterium tumefaciens</name>
    <dbReference type="NCBI Taxonomy" id="358"/>
    <lineage>
        <taxon>Bacteria</taxon>
        <taxon>Pseudomonadati</taxon>
        <taxon>Pseudomonadota</taxon>
        <taxon>Alphaproteobacteria</taxon>
        <taxon>Hyphomicrobiales</taxon>
        <taxon>Rhizobiaceae</taxon>
        <taxon>Rhizobium/Agrobacterium group</taxon>
        <taxon>Agrobacterium</taxon>
        <taxon>Agrobacterium tumefaciens complex</taxon>
    </lineage>
</organism>
<dbReference type="SUPFAM" id="SSF52540">
    <property type="entry name" value="P-loop containing nucleoside triphosphate hydrolases"/>
    <property type="match status" value="1"/>
</dbReference>
<dbReference type="Pfam" id="PF13304">
    <property type="entry name" value="AAA_21"/>
    <property type="match status" value="1"/>
</dbReference>
<comment type="caution">
    <text evidence="2">The sequence shown here is derived from an EMBL/GenBank/DDBJ whole genome shotgun (WGS) entry which is preliminary data.</text>
</comment>
<feature type="domain" description="ATPase AAA-type core" evidence="1">
    <location>
        <begin position="48"/>
        <end position="175"/>
    </location>
</feature>
<dbReference type="Gene3D" id="3.40.50.300">
    <property type="entry name" value="P-loop containing nucleotide triphosphate hydrolases"/>
    <property type="match status" value="1"/>
</dbReference>
<dbReference type="Proteomes" id="UP000077098">
    <property type="component" value="Unassembled WGS sequence"/>
</dbReference>
<sequence length="266" mass="29113">MATDVTKGEGRFIYCGLRDIAAEAKHDYDTAADGITTRHGDRRSTTMLKSLDQLADEFERLIVNVGASERKINLLSAAMEALVADPSFTGLELEGALDPLKAREIFLGWSTGHKIVMHVVLSLVAHVSRNSLVLFDEPETHLHPPLTAALMHSVRLILTEVNACCVVSTHSPVVLQETLARHVRFVERMGDRVEIKSAVRETFGENVGILTYDAFGLTAASTDFHEALDLLVRSDEDITEIEKLFTNGLSSQARAYVLSEIAAKGG</sequence>
<accession>A0A176X4G1</accession>
<evidence type="ECO:0000313" key="3">
    <source>
        <dbReference type="Proteomes" id="UP000077098"/>
    </source>
</evidence>
<proteinExistence type="predicted"/>
<protein>
    <recommendedName>
        <fullName evidence="1">ATPase AAA-type core domain-containing protein</fullName>
    </recommendedName>
</protein>
<dbReference type="GO" id="GO:0005524">
    <property type="term" value="F:ATP binding"/>
    <property type="evidence" value="ECO:0007669"/>
    <property type="project" value="InterPro"/>
</dbReference>
<name>A0A176X4G1_AGRTU</name>
<dbReference type="InterPro" id="IPR003959">
    <property type="entry name" value="ATPase_AAA_core"/>
</dbReference>
<dbReference type="InterPro" id="IPR027417">
    <property type="entry name" value="P-loop_NTPase"/>
</dbReference>
<gene>
    <name evidence="2" type="ORF">A7J57_01350</name>
</gene>
<dbReference type="AlphaFoldDB" id="A0A176X4G1"/>
<evidence type="ECO:0000259" key="1">
    <source>
        <dbReference type="Pfam" id="PF13304"/>
    </source>
</evidence>
<dbReference type="GO" id="GO:0016887">
    <property type="term" value="F:ATP hydrolysis activity"/>
    <property type="evidence" value="ECO:0007669"/>
    <property type="project" value="InterPro"/>
</dbReference>
<evidence type="ECO:0000313" key="2">
    <source>
        <dbReference type="EMBL" id="OAE42039.1"/>
    </source>
</evidence>
<reference evidence="2 3" key="1">
    <citation type="submission" date="2016-05" db="EMBL/GenBank/DDBJ databases">
        <authorList>
            <person name="Lavstsen T."/>
            <person name="Jespersen J.S."/>
        </authorList>
    </citation>
    <scope>NUCLEOTIDE SEQUENCE [LARGE SCALE GENOMIC DNA]</scope>
    <source>
        <strain evidence="2 3">KCJ1736</strain>
    </source>
</reference>